<gene>
    <name evidence="5" type="primary">MDN1_1</name>
    <name evidence="5" type="ORF">P7K49_008311</name>
</gene>
<feature type="region of interest" description="Disordered" evidence="3">
    <location>
        <begin position="514"/>
        <end position="545"/>
    </location>
</feature>
<feature type="compositionally biased region" description="Acidic residues" evidence="3">
    <location>
        <begin position="425"/>
        <end position="436"/>
    </location>
</feature>
<evidence type="ECO:0000313" key="6">
    <source>
        <dbReference type="Proteomes" id="UP001266305"/>
    </source>
</evidence>
<feature type="compositionally biased region" description="Basic residues" evidence="3">
    <location>
        <begin position="514"/>
        <end position="529"/>
    </location>
</feature>
<feature type="compositionally biased region" description="Acidic residues" evidence="3">
    <location>
        <begin position="171"/>
        <end position="184"/>
    </location>
</feature>
<feature type="region of interest" description="Disordered" evidence="3">
    <location>
        <begin position="84"/>
        <end position="296"/>
    </location>
</feature>
<protein>
    <submittedName>
        <fullName evidence="5">AAA ATPase midasin</fullName>
    </submittedName>
</protein>
<proteinExistence type="predicted"/>
<evidence type="ECO:0000256" key="1">
    <source>
        <dbReference type="ARBA" id="ARBA00022741"/>
    </source>
</evidence>
<accession>A0ABQ9VY42</accession>
<feature type="compositionally biased region" description="Polar residues" evidence="3">
    <location>
        <begin position="448"/>
        <end position="461"/>
    </location>
</feature>
<evidence type="ECO:0000313" key="5">
    <source>
        <dbReference type="EMBL" id="KAK2114045.1"/>
    </source>
</evidence>
<sequence length="633" mass="70403">MPVLSSYSDLVLFFLTMSLATHRSTAKLLSVLAQVFTELAQKGFCLPKEFMEDSAREGATEFHDYEGGGIGEGEGMKDVSDQIENEEQVEDTFQKGQEKDKEDPDSQSDIKGEDNAIEMSEDFEGKMHDGELEEQEEDDEKSDSEGGDLDKQMGDLHGEEADKLDERLWGDDDEEEDEEEEDSKTEETGPGMDEEDSELVAKDDNLDSGKSNKDKSQQDKKEKKEEAETDDGGQGKDKINEQIDEREYDENEVDPYHGNQEKLPEPEALDLPDDLNLDSEDMNVGEDTDNEEGEAITVCRISWDEVNAVQSGHTKLLWKENPLEIQENPEEAGHEAEESGETKTDQKESQSPHEPEEGPSEDDKAEEEEEMDTGADDQDGDAAQHAEEHSEEQQQSLEEKDKEADEEGGANGPADQGFQPQKQEEEQEDSDIEEQVPEALERKEHASCGQTGMENMQSTQAMELAGAAPEKEQGKEVIDGFTAATGCLLEHGSGSADANQAEGHESNFIARLASQKHTRKNTQSFKRKPGQADNERSMGDHNDRVHKRLRTVDMDSHAEQGPAQQAQAQVEDADAFEHIKQGSEAYDAQTYGMVLGRLLPLRTELSLRACAVMTVCLAADSTHSYQRREEIAL</sequence>
<feature type="compositionally biased region" description="Basic and acidic residues" evidence="3">
    <location>
        <begin position="533"/>
        <end position="543"/>
    </location>
</feature>
<evidence type="ECO:0000256" key="2">
    <source>
        <dbReference type="ARBA" id="ARBA00022840"/>
    </source>
</evidence>
<dbReference type="PANTHER" id="PTHR48103">
    <property type="entry name" value="MIDASIN-RELATED"/>
    <property type="match status" value="1"/>
</dbReference>
<reference evidence="5 6" key="1">
    <citation type="submission" date="2023-05" db="EMBL/GenBank/DDBJ databases">
        <title>B98-5 Cell Line De Novo Hybrid Assembly: An Optical Mapping Approach.</title>
        <authorList>
            <person name="Kananen K."/>
            <person name="Auerbach J.A."/>
            <person name="Kautto E."/>
            <person name="Blachly J.S."/>
        </authorList>
    </citation>
    <scope>NUCLEOTIDE SEQUENCE [LARGE SCALE GENOMIC DNA]</scope>
    <source>
        <strain evidence="5">B95-8</strain>
        <tissue evidence="5">Cell line</tissue>
    </source>
</reference>
<feature type="compositionally biased region" description="Acidic residues" evidence="3">
    <location>
        <begin position="357"/>
        <end position="380"/>
    </location>
</feature>
<feature type="compositionally biased region" description="Basic and acidic residues" evidence="3">
    <location>
        <begin position="199"/>
        <end position="226"/>
    </location>
</feature>
<feature type="compositionally biased region" description="Basic and acidic residues" evidence="3">
    <location>
        <begin position="233"/>
        <end position="245"/>
    </location>
</feature>
<dbReference type="PANTHER" id="PTHR48103:SF2">
    <property type="entry name" value="MIDASIN"/>
    <property type="match status" value="1"/>
</dbReference>
<feature type="signal peptide" evidence="4">
    <location>
        <begin position="1"/>
        <end position="26"/>
    </location>
</feature>
<keyword evidence="6" id="KW-1185">Reference proteome</keyword>
<name>A0ABQ9VY42_SAGOE</name>
<dbReference type="EMBL" id="JASSZA010000004">
    <property type="protein sequence ID" value="KAK2114045.1"/>
    <property type="molecule type" value="Genomic_DNA"/>
</dbReference>
<keyword evidence="1" id="KW-0547">Nucleotide-binding</keyword>
<feature type="compositionally biased region" description="Acidic residues" evidence="3">
    <location>
        <begin position="131"/>
        <end position="147"/>
    </location>
</feature>
<comment type="caution">
    <text evidence="5">The sequence shown here is derived from an EMBL/GenBank/DDBJ whole genome shotgun (WGS) entry which is preliminary data.</text>
</comment>
<keyword evidence="4" id="KW-0732">Signal</keyword>
<feature type="compositionally biased region" description="Basic and acidic residues" evidence="3">
    <location>
        <begin position="92"/>
        <end position="114"/>
    </location>
</feature>
<dbReference type="Proteomes" id="UP001266305">
    <property type="component" value="Unassembled WGS sequence"/>
</dbReference>
<feature type="region of interest" description="Disordered" evidence="3">
    <location>
        <begin position="313"/>
        <end position="476"/>
    </location>
</feature>
<feature type="compositionally biased region" description="Acidic residues" evidence="3">
    <location>
        <begin position="267"/>
        <end position="294"/>
    </location>
</feature>
<feature type="compositionally biased region" description="Basic and acidic residues" evidence="3">
    <location>
        <begin position="331"/>
        <end position="356"/>
    </location>
</feature>
<evidence type="ECO:0000256" key="3">
    <source>
        <dbReference type="SAM" id="MobiDB-lite"/>
    </source>
</evidence>
<feature type="chain" id="PRO_5046065343" evidence="4">
    <location>
        <begin position="27"/>
        <end position="633"/>
    </location>
</feature>
<feature type="compositionally biased region" description="Basic and acidic residues" evidence="3">
    <location>
        <begin position="382"/>
        <end position="403"/>
    </location>
</feature>
<feature type="compositionally biased region" description="Basic and acidic residues" evidence="3">
    <location>
        <begin position="148"/>
        <end position="170"/>
    </location>
</feature>
<evidence type="ECO:0000256" key="4">
    <source>
        <dbReference type="SAM" id="SignalP"/>
    </source>
</evidence>
<keyword evidence="2" id="KW-0067">ATP-binding</keyword>
<organism evidence="5 6">
    <name type="scientific">Saguinus oedipus</name>
    <name type="common">Cotton-top tamarin</name>
    <name type="synonym">Oedipomidas oedipus</name>
    <dbReference type="NCBI Taxonomy" id="9490"/>
    <lineage>
        <taxon>Eukaryota</taxon>
        <taxon>Metazoa</taxon>
        <taxon>Chordata</taxon>
        <taxon>Craniata</taxon>
        <taxon>Vertebrata</taxon>
        <taxon>Euteleostomi</taxon>
        <taxon>Mammalia</taxon>
        <taxon>Eutheria</taxon>
        <taxon>Euarchontoglires</taxon>
        <taxon>Primates</taxon>
        <taxon>Haplorrhini</taxon>
        <taxon>Platyrrhini</taxon>
        <taxon>Cebidae</taxon>
        <taxon>Callitrichinae</taxon>
        <taxon>Saguinus</taxon>
    </lineage>
</organism>